<dbReference type="Pfam" id="PF00076">
    <property type="entry name" value="RRM_1"/>
    <property type="match status" value="1"/>
</dbReference>
<dbReference type="GO" id="GO:0035556">
    <property type="term" value="P:intracellular signal transduction"/>
    <property type="evidence" value="ECO:0007669"/>
    <property type="project" value="TreeGrafter"/>
</dbReference>
<dbReference type="OrthoDB" id="1749473at2759"/>
<dbReference type="Gene3D" id="1.10.510.10">
    <property type="entry name" value="Transferase(Phosphotransferase) domain 1"/>
    <property type="match status" value="1"/>
</dbReference>
<accession>F0YAL4</accession>
<protein>
    <recommendedName>
        <fullName evidence="6">Eukaryotic translation initiation factor 3 subunit G</fullName>
        <shortName evidence="6">eIF3g</shortName>
    </recommendedName>
    <alternativeName>
        <fullName evidence="6">Eukaryotic translation initiation factor 3 RNA-binding subunit</fullName>
        <shortName evidence="6">eIF-3 RNA-binding subunit</shortName>
    </alternativeName>
    <alternativeName>
        <fullName evidence="6">Eukaryotic translation initiation factor 3 subunit 4</fullName>
    </alternativeName>
</protein>
<dbReference type="SMART" id="SM00360">
    <property type="entry name" value="RRM"/>
    <property type="match status" value="1"/>
</dbReference>
<dbReference type="GO" id="GO:0005852">
    <property type="term" value="C:eukaryotic translation initiation factor 3 complex"/>
    <property type="evidence" value="ECO:0007669"/>
    <property type="project" value="UniProtKB-UniRule"/>
</dbReference>
<keyword evidence="1 6" id="KW-0963">Cytoplasm</keyword>
<dbReference type="SUPFAM" id="SSF56112">
    <property type="entry name" value="Protein kinase-like (PK-like)"/>
    <property type="match status" value="1"/>
</dbReference>
<dbReference type="Pfam" id="PF12353">
    <property type="entry name" value="eIF3g"/>
    <property type="match status" value="1"/>
</dbReference>
<evidence type="ECO:0000256" key="4">
    <source>
        <dbReference type="ARBA" id="ARBA00022840"/>
    </source>
</evidence>
<dbReference type="InterPro" id="IPR024675">
    <property type="entry name" value="eIF3g_N"/>
</dbReference>
<keyword evidence="7" id="KW-0694">RNA-binding</keyword>
<dbReference type="InterPro" id="IPR012677">
    <property type="entry name" value="Nucleotide-bd_a/b_plait_sf"/>
</dbReference>
<comment type="subunit">
    <text evidence="6">Component of the eukaryotic translation initiation factor 3 (eIF-3) complex.</text>
</comment>
<dbReference type="KEGG" id="aaf:AURANDRAFT_71733"/>
<comment type="similarity">
    <text evidence="6">Belongs to the eIF-3 subunit G family.</text>
</comment>
<dbReference type="InterPro" id="IPR011009">
    <property type="entry name" value="Kinase-like_dom_sf"/>
</dbReference>
<dbReference type="PANTHER" id="PTHR24346:SF77">
    <property type="entry name" value="SERINE THREONINE PROTEIN KINASE"/>
    <property type="match status" value="1"/>
</dbReference>
<organism evidence="12">
    <name type="scientific">Aureococcus anophagefferens</name>
    <name type="common">Harmful bloom alga</name>
    <dbReference type="NCBI Taxonomy" id="44056"/>
    <lineage>
        <taxon>Eukaryota</taxon>
        <taxon>Sar</taxon>
        <taxon>Stramenopiles</taxon>
        <taxon>Ochrophyta</taxon>
        <taxon>Pelagophyceae</taxon>
        <taxon>Pelagomonadales</taxon>
        <taxon>Pelagomonadaceae</taxon>
        <taxon>Aureococcus</taxon>
    </lineage>
</organism>
<dbReference type="GeneID" id="20228367"/>
<evidence type="ECO:0000256" key="1">
    <source>
        <dbReference type="ARBA" id="ARBA00022490"/>
    </source>
</evidence>
<dbReference type="GO" id="GO:0003743">
    <property type="term" value="F:translation initiation factor activity"/>
    <property type="evidence" value="ECO:0007669"/>
    <property type="project" value="UniProtKB-UniRule"/>
</dbReference>
<dbReference type="InterPro" id="IPR000719">
    <property type="entry name" value="Prot_kinase_dom"/>
</dbReference>
<dbReference type="AlphaFoldDB" id="F0YAL4"/>
<dbReference type="OMA" id="NILSCAY"/>
<keyword evidence="2 6" id="KW-0396">Initiation factor</keyword>
<feature type="domain" description="RRM" evidence="10">
    <location>
        <begin position="583"/>
        <end position="661"/>
    </location>
</feature>
<dbReference type="GO" id="GO:0005524">
    <property type="term" value="F:ATP binding"/>
    <property type="evidence" value="ECO:0007669"/>
    <property type="project" value="UniProtKB-UniRule"/>
</dbReference>
<dbReference type="eggNOG" id="KOG0122">
    <property type="taxonomic scope" value="Eukaryota"/>
</dbReference>
<dbReference type="InterPro" id="IPR034240">
    <property type="entry name" value="eIF3G_RRM"/>
</dbReference>
<dbReference type="InterPro" id="IPR017441">
    <property type="entry name" value="Protein_kinase_ATP_BS"/>
</dbReference>
<keyword evidence="5 6" id="KW-0648">Protein biosynthesis</keyword>
<reference evidence="11 12" key="1">
    <citation type="journal article" date="2011" name="Proc. Natl. Acad. Sci. U.S.A.">
        <title>Niche of harmful alga Aureococcus anophagefferens revealed through ecogenomics.</title>
        <authorList>
            <person name="Gobler C.J."/>
            <person name="Berry D.L."/>
            <person name="Dyhrman S.T."/>
            <person name="Wilhelm S.W."/>
            <person name="Salamov A."/>
            <person name="Lobanov A.V."/>
            <person name="Zhang Y."/>
            <person name="Collier J.L."/>
            <person name="Wurch L.L."/>
            <person name="Kustka A.B."/>
            <person name="Dill B.D."/>
            <person name="Shah M."/>
            <person name="VerBerkmoes N.C."/>
            <person name="Kuo A."/>
            <person name="Terry A."/>
            <person name="Pangilinan J."/>
            <person name="Lindquist E.A."/>
            <person name="Lucas S."/>
            <person name="Paulsen I.T."/>
            <person name="Hattenrath-Lehmann T.K."/>
            <person name="Talmage S.C."/>
            <person name="Walker E.A."/>
            <person name="Koch F."/>
            <person name="Burson A.M."/>
            <person name="Marcoval M.A."/>
            <person name="Tang Y.Z."/>
            <person name="Lecleir G.R."/>
            <person name="Coyne K.J."/>
            <person name="Berg G.M."/>
            <person name="Bertrand E.M."/>
            <person name="Saito M.A."/>
            <person name="Gladyshev V.N."/>
            <person name="Grigoriev I.V."/>
        </authorList>
    </citation>
    <scope>NUCLEOTIDE SEQUENCE [LARGE SCALE GENOMIC DNA]</scope>
    <source>
        <strain evidence="12">CCMP 1984</strain>
    </source>
</reference>
<evidence type="ECO:0000256" key="3">
    <source>
        <dbReference type="ARBA" id="ARBA00022741"/>
    </source>
</evidence>
<keyword evidence="3 8" id="KW-0547">Nucleotide-binding</keyword>
<dbReference type="CDD" id="cd12408">
    <property type="entry name" value="RRM_eIF3G_like"/>
    <property type="match status" value="1"/>
</dbReference>
<dbReference type="InterPro" id="IPR000504">
    <property type="entry name" value="RRM_dom"/>
</dbReference>
<sequence length="702" mass="76106">MASTPLTARREDDDGSVRQINQYTLEKKLGRGSFAEVYLAKSADLAAPVACKVFNKSLLRRKRTMARTADGVKVTTELDKVQTEIAIMKKLEHNRLVRLYEVVDDDECDALYMFMEHVEKGPVMVHDPSTNTFAAAATGGPCGGPLAAAYLLDVASGLGYLHLHGIAHRDLKPDNVLLGHDGFCKIADFGVAHVFDEQPAGEPQKSLWSLERSHSVAQTGETQGTYSFWSPEMVEGEGGKFNAYSCDCWAAGVCFYIFLTGRLPFYAEEVMDLFGAIEAAAPDIPADLPDGAKRVLAGLMEKDVDKRLTVPQLEADEWLAGVAAARQEETDQGKAPHSMLARLSVSAHDVAAALSPVKAKKHTTLPLLHSFNMAQARELAMSSSQTTMGAWGDDEDDDDALPPRTETKVNAAGFKTVVEWSLNTAGQKMKKTTEVFVKTVETREAKCVAGRVARLKANKFGQAKGSQDDSNVTIVAHNEERVTMEVAESEDATQQAAKASMNEFARKQMWRKLQQKYGMEEEGKMPPGAEGDIAAAMGAASGDARAGGGKSTYVPPSMRGQAGAGVAGSAIARMAQFDDRDQASLRVTNISEDTCEADLQVLFAPYGRIARIYLAKDRETMVSRGFAFVSYIHRQDAERAMAALQGHGYDHLILKIEWAKPSVPKPDAEGGLSGGFTSGYGKALAQDTKERVSYASNLTQNR</sequence>
<evidence type="ECO:0000313" key="11">
    <source>
        <dbReference type="EMBL" id="EGB07983.1"/>
    </source>
</evidence>
<dbReference type="InterPro" id="IPR008271">
    <property type="entry name" value="Ser/Thr_kinase_AS"/>
</dbReference>
<gene>
    <name evidence="11" type="ORF">AURANDRAFT_71733</name>
</gene>
<dbReference type="eggNOG" id="KOG0585">
    <property type="taxonomic scope" value="Eukaryota"/>
</dbReference>
<evidence type="ECO:0000256" key="6">
    <source>
        <dbReference type="HAMAP-Rule" id="MF_03006"/>
    </source>
</evidence>
<dbReference type="RefSeq" id="XP_009037349.1">
    <property type="nucleotide sequence ID" value="XM_009039101.1"/>
</dbReference>
<dbReference type="Gene3D" id="3.30.70.330">
    <property type="match status" value="1"/>
</dbReference>
<dbReference type="InParanoid" id="F0YAL4"/>
<dbReference type="PROSITE" id="PS00107">
    <property type="entry name" value="PROTEIN_KINASE_ATP"/>
    <property type="match status" value="1"/>
</dbReference>
<evidence type="ECO:0000259" key="10">
    <source>
        <dbReference type="PROSITE" id="PS50102"/>
    </source>
</evidence>
<dbReference type="HAMAP" id="MF_03006">
    <property type="entry name" value="eIF3g"/>
    <property type="match status" value="1"/>
</dbReference>
<dbReference type="GO" id="GO:0016282">
    <property type="term" value="C:eukaryotic 43S preinitiation complex"/>
    <property type="evidence" value="ECO:0007669"/>
    <property type="project" value="UniProtKB-UniRule"/>
</dbReference>
<evidence type="ECO:0000256" key="2">
    <source>
        <dbReference type="ARBA" id="ARBA00022540"/>
    </source>
</evidence>
<dbReference type="PANTHER" id="PTHR24346">
    <property type="entry name" value="MAP/MICROTUBULE AFFINITY-REGULATING KINASE"/>
    <property type="match status" value="1"/>
</dbReference>
<keyword evidence="12" id="KW-1185">Reference proteome</keyword>
<dbReference type="SMART" id="SM00220">
    <property type="entry name" value="S_TKc"/>
    <property type="match status" value="1"/>
</dbReference>
<feature type="binding site" evidence="8">
    <location>
        <position position="52"/>
    </location>
    <ligand>
        <name>ATP</name>
        <dbReference type="ChEBI" id="CHEBI:30616"/>
    </ligand>
</feature>
<dbReference type="CDD" id="cd14008">
    <property type="entry name" value="STKc_LKB1_CaMKK"/>
    <property type="match status" value="1"/>
</dbReference>
<dbReference type="Pfam" id="PF00069">
    <property type="entry name" value="Pkinase"/>
    <property type="match status" value="1"/>
</dbReference>
<dbReference type="GO" id="GO:0033290">
    <property type="term" value="C:eukaryotic 48S preinitiation complex"/>
    <property type="evidence" value="ECO:0007669"/>
    <property type="project" value="UniProtKB-UniRule"/>
</dbReference>
<keyword evidence="4 8" id="KW-0067">ATP-binding</keyword>
<dbReference type="Gene3D" id="3.30.200.20">
    <property type="entry name" value="Phosphorylase Kinase, domain 1"/>
    <property type="match status" value="1"/>
</dbReference>
<dbReference type="GO" id="GO:0001732">
    <property type="term" value="P:formation of cytoplasmic translation initiation complex"/>
    <property type="evidence" value="ECO:0007669"/>
    <property type="project" value="UniProtKB-UniRule"/>
</dbReference>
<dbReference type="PROSITE" id="PS50011">
    <property type="entry name" value="PROTEIN_KINASE_DOM"/>
    <property type="match status" value="1"/>
</dbReference>
<evidence type="ECO:0000256" key="5">
    <source>
        <dbReference type="ARBA" id="ARBA00022917"/>
    </source>
</evidence>
<dbReference type="PROSITE" id="PS00108">
    <property type="entry name" value="PROTEIN_KINASE_ST"/>
    <property type="match status" value="1"/>
</dbReference>
<dbReference type="EMBL" id="GL833129">
    <property type="protein sequence ID" value="EGB07983.1"/>
    <property type="molecule type" value="Genomic_DNA"/>
</dbReference>
<evidence type="ECO:0000256" key="7">
    <source>
        <dbReference type="PROSITE-ProRule" id="PRU00176"/>
    </source>
</evidence>
<dbReference type="GO" id="GO:0003723">
    <property type="term" value="F:RNA binding"/>
    <property type="evidence" value="ECO:0007669"/>
    <property type="project" value="UniProtKB-UniRule"/>
</dbReference>
<name>F0YAL4_AURAN</name>
<dbReference type="Proteomes" id="UP000002729">
    <property type="component" value="Unassembled WGS sequence"/>
</dbReference>
<evidence type="ECO:0000259" key="9">
    <source>
        <dbReference type="PROSITE" id="PS50011"/>
    </source>
</evidence>
<evidence type="ECO:0000256" key="8">
    <source>
        <dbReference type="PROSITE-ProRule" id="PRU10141"/>
    </source>
</evidence>
<dbReference type="GO" id="GO:0004674">
    <property type="term" value="F:protein serine/threonine kinase activity"/>
    <property type="evidence" value="ECO:0007669"/>
    <property type="project" value="TreeGrafter"/>
</dbReference>
<feature type="domain" description="Protein kinase" evidence="9">
    <location>
        <begin position="23"/>
        <end position="319"/>
    </location>
</feature>
<dbReference type="SUPFAM" id="SSF54928">
    <property type="entry name" value="RNA-binding domain, RBD"/>
    <property type="match status" value="1"/>
</dbReference>
<comment type="subcellular location">
    <subcellularLocation>
        <location evidence="6">Cytoplasm</location>
    </subcellularLocation>
</comment>
<comment type="function">
    <text evidence="6">RNA-binding component of the eukaryotic translation initiation factor 3 (eIF-3) complex, which is involved in protein synthesis of a specialized repertoire of mRNAs and, together with other initiation factors, stimulates binding of mRNA and methionyl-tRNAi to the 40S ribosome. The eIF-3 complex specifically targets and initiates translation of a subset of mRNAs involved in cell proliferation. This subunit can bind 18S rRNA.</text>
</comment>
<dbReference type="InterPro" id="IPR035979">
    <property type="entry name" value="RBD_domain_sf"/>
</dbReference>
<evidence type="ECO:0000313" key="12">
    <source>
        <dbReference type="Proteomes" id="UP000002729"/>
    </source>
</evidence>
<dbReference type="PROSITE" id="PS50102">
    <property type="entry name" value="RRM"/>
    <property type="match status" value="1"/>
</dbReference>
<proteinExistence type="inferred from homology"/>
<dbReference type="InterPro" id="IPR017334">
    <property type="entry name" value="eIF3_g"/>
</dbReference>